<organism evidence="9 10">
    <name type="scientific">Histidinibacterium lentulum</name>
    <dbReference type="NCBI Taxonomy" id="2480588"/>
    <lineage>
        <taxon>Bacteria</taxon>
        <taxon>Pseudomonadati</taxon>
        <taxon>Pseudomonadota</taxon>
        <taxon>Alphaproteobacteria</taxon>
        <taxon>Rhodobacterales</taxon>
        <taxon>Paracoccaceae</taxon>
        <taxon>Histidinibacterium</taxon>
    </lineage>
</organism>
<feature type="domain" description="Glycine transporter" evidence="8">
    <location>
        <begin position="9"/>
        <end position="84"/>
    </location>
</feature>
<dbReference type="PANTHER" id="PTHR30506:SF3">
    <property type="entry name" value="UPF0126 INNER MEMBRANE PROTEIN YADS-RELATED"/>
    <property type="match status" value="1"/>
</dbReference>
<feature type="domain" description="Glycine transporter" evidence="8">
    <location>
        <begin position="95"/>
        <end position="167"/>
    </location>
</feature>
<dbReference type="OrthoDB" id="9791874at2"/>
<dbReference type="Proteomes" id="UP000268016">
    <property type="component" value="Unassembled WGS sequence"/>
</dbReference>
<keyword evidence="4 7" id="KW-0812">Transmembrane</keyword>
<dbReference type="PANTHER" id="PTHR30506">
    <property type="entry name" value="INNER MEMBRANE PROTEIN"/>
    <property type="match status" value="1"/>
</dbReference>
<feature type="transmembrane region" description="Helical" evidence="7">
    <location>
        <begin position="34"/>
        <end position="56"/>
    </location>
</feature>
<feature type="transmembrane region" description="Helical" evidence="7">
    <location>
        <begin position="152"/>
        <end position="172"/>
    </location>
</feature>
<evidence type="ECO:0000256" key="6">
    <source>
        <dbReference type="ARBA" id="ARBA00023136"/>
    </source>
</evidence>
<evidence type="ECO:0000259" key="8">
    <source>
        <dbReference type="Pfam" id="PF03458"/>
    </source>
</evidence>
<dbReference type="InterPro" id="IPR005115">
    <property type="entry name" value="Gly_transporter"/>
</dbReference>
<feature type="transmembrane region" description="Helical" evidence="7">
    <location>
        <begin position="178"/>
        <end position="197"/>
    </location>
</feature>
<evidence type="ECO:0000313" key="9">
    <source>
        <dbReference type="EMBL" id="ROU04028.1"/>
    </source>
</evidence>
<dbReference type="RefSeq" id="WP_123640427.1">
    <property type="nucleotide sequence ID" value="NZ_ML119081.1"/>
</dbReference>
<keyword evidence="6 7" id="KW-0472">Membrane</keyword>
<keyword evidence="5 7" id="KW-1133">Transmembrane helix</keyword>
<dbReference type="EMBL" id="RDRB01000001">
    <property type="protein sequence ID" value="ROU04028.1"/>
    <property type="molecule type" value="Genomic_DNA"/>
</dbReference>
<dbReference type="Pfam" id="PF03458">
    <property type="entry name" value="Gly_transporter"/>
    <property type="match status" value="2"/>
</dbReference>
<gene>
    <name evidence="9" type="ORF">EAT49_01090</name>
</gene>
<name>A0A3N2R9C6_9RHOB</name>
<protein>
    <submittedName>
        <fullName evidence="9">Trimeric intracellular cation channel family protein</fullName>
    </submittedName>
</protein>
<feature type="transmembrane region" description="Helical" evidence="7">
    <location>
        <begin position="68"/>
        <end position="86"/>
    </location>
</feature>
<proteinExistence type="inferred from homology"/>
<dbReference type="GO" id="GO:0005886">
    <property type="term" value="C:plasma membrane"/>
    <property type="evidence" value="ECO:0007669"/>
    <property type="project" value="UniProtKB-SubCell"/>
</dbReference>
<feature type="transmembrane region" description="Helical" evidence="7">
    <location>
        <begin position="93"/>
        <end position="113"/>
    </location>
</feature>
<comment type="caution">
    <text evidence="9">The sequence shown here is derived from an EMBL/GenBank/DDBJ whole genome shotgun (WGS) entry which is preliminary data.</text>
</comment>
<feature type="transmembrane region" description="Helical" evidence="7">
    <location>
        <begin position="119"/>
        <end position="140"/>
    </location>
</feature>
<evidence type="ECO:0000256" key="2">
    <source>
        <dbReference type="ARBA" id="ARBA00008193"/>
    </source>
</evidence>
<keyword evidence="3" id="KW-1003">Cell membrane</keyword>
<reference evidence="9 10" key="1">
    <citation type="submission" date="2018-10" db="EMBL/GenBank/DDBJ databases">
        <title>Histidinibacterium lentulum gen. nov., sp. nov., a marine bacterium from the culture broth of Picochlorum sp. 122.</title>
        <authorList>
            <person name="Wang G."/>
        </authorList>
    </citation>
    <scope>NUCLEOTIDE SEQUENCE [LARGE SCALE GENOMIC DNA]</scope>
    <source>
        <strain evidence="9 10">B17</strain>
    </source>
</reference>
<evidence type="ECO:0000256" key="4">
    <source>
        <dbReference type="ARBA" id="ARBA00022692"/>
    </source>
</evidence>
<comment type="subcellular location">
    <subcellularLocation>
        <location evidence="1">Cell membrane</location>
        <topology evidence="1">Multi-pass membrane protein</topology>
    </subcellularLocation>
</comment>
<keyword evidence="10" id="KW-1185">Reference proteome</keyword>
<sequence length="206" mass="21129">MTDLAIVFWLDLLGTFVFAISGAMLAVRRGLDIFGIAVLSVAAGLAGGIVRDLLLGAAPPAAFADPRYLAAALNAALAGFLFHRVIDRLSRPVMLLDALGLGLFAVAGCGKALDFGMGPLPAILLGVLTAVGGGVVRDMLVAEVPRVLREEVYALAALVGATMVWAAEALAFDPLWSATASVAAVVAVRVLSVVLGWRAPRAPGSQ</sequence>
<evidence type="ECO:0000256" key="7">
    <source>
        <dbReference type="SAM" id="Phobius"/>
    </source>
</evidence>
<accession>A0A3N2R9C6</accession>
<evidence type="ECO:0000256" key="5">
    <source>
        <dbReference type="ARBA" id="ARBA00022989"/>
    </source>
</evidence>
<comment type="similarity">
    <text evidence="2">Belongs to the UPF0126 family.</text>
</comment>
<feature type="transmembrane region" description="Helical" evidence="7">
    <location>
        <begin position="6"/>
        <end position="27"/>
    </location>
</feature>
<evidence type="ECO:0000313" key="10">
    <source>
        <dbReference type="Proteomes" id="UP000268016"/>
    </source>
</evidence>
<dbReference type="AlphaFoldDB" id="A0A3N2R9C6"/>
<evidence type="ECO:0000256" key="1">
    <source>
        <dbReference type="ARBA" id="ARBA00004651"/>
    </source>
</evidence>
<evidence type="ECO:0000256" key="3">
    <source>
        <dbReference type="ARBA" id="ARBA00022475"/>
    </source>
</evidence>